<reference evidence="1 2" key="1">
    <citation type="submission" date="2018-06" db="EMBL/GenBank/DDBJ databases">
        <title>Extensive metabolic versatility and redundancy in microbially diverse, dynamic hydrothermal sediments.</title>
        <authorList>
            <person name="Dombrowski N."/>
            <person name="Teske A."/>
            <person name="Baker B.J."/>
        </authorList>
    </citation>
    <scope>NUCLEOTIDE SEQUENCE [LARGE SCALE GENOMIC DNA]</scope>
    <source>
        <strain evidence="1">B66_G16</strain>
    </source>
</reference>
<dbReference type="GO" id="GO:0005975">
    <property type="term" value="P:carbohydrate metabolic process"/>
    <property type="evidence" value="ECO:0007669"/>
    <property type="project" value="InterPro"/>
</dbReference>
<comment type="caution">
    <text evidence="1">The sequence shown here is derived from an EMBL/GenBank/DDBJ whole genome shotgun (WGS) entry which is preliminary data.</text>
</comment>
<dbReference type="Proteomes" id="UP000278475">
    <property type="component" value="Unassembled WGS sequence"/>
</dbReference>
<dbReference type="SUPFAM" id="SSF48208">
    <property type="entry name" value="Six-hairpin glycosidases"/>
    <property type="match status" value="1"/>
</dbReference>
<dbReference type="EMBL" id="QMQV01000247">
    <property type="protein sequence ID" value="RLE45556.1"/>
    <property type="molecule type" value="Genomic_DNA"/>
</dbReference>
<accession>A0A497EL80</accession>
<dbReference type="AlphaFoldDB" id="A0A497EL80"/>
<sequence length="618" mass="70658">MAKSNTSVAWRNVLGILFIAIVLLPSLLSSGRFVHVGEHVYLEKVFILGDVIGELEWMAIQYRLHGSDVYGRENTSIPVEYNVSDGSLLSSIVQPSIVCRVSNLYALVYCLTGNKTYLKWAEEALASFYNRAVNKTTFIAEAYNVTSDTVKESFVNTLFVDQVQMIGVYTLIHTLTGNSTYLKWAQRFADAVYNYCLNKSTWLTYYSVYPDGSIPRGGDWCATWTIGPLARALSELYMVSGNKTYVEWAEEMLVNYYNYARDPETGLLADGVNSSGRKNVNPWSNRSLYGHTGLFLSGVSITYLANNNSTLREIMASLVETYQEHAWNNTMGRYHNIDVNGRKRNDWLWWTHIIEGLLGHLTSTLIVGNVEHLKKIIKQYDTVHKYLRAVINNKIVYITDTLTTNNEKYTSSYGMTPFTAHVNPYSILYVFLGNEEYLNWLLGVFGNMKYFFRNEEVAPYGYVGRIYYAEPHYNLSDRELVSSISKTLFLEYTRGTPMFIAAAILNRTHFKRIGPVWVYLKTYTFNLEQYISFTKLSGKVLNITINSLNKGLVEVVVDPGDYGEPEQVSISGRLYDNPARNIDEYISSRENCWYYSQERNLLYIKVCANSSILISISW</sequence>
<dbReference type="Gene3D" id="1.50.10.20">
    <property type="match status" value="2"/>
</dbReference>
<protein>
    <submittedName>
        <fullName evidence="1">Uncharacterized protein</fullName>
    </submittedName>
</protein>
<evidence type="ECO:0000313" key="1">
    <source>
        <dbReference type="EMBL" id="RLE45556.1"/>
    </source>
</evidence>
<name>A0A497EL80_9CREN</name>
<evidence type="ECO:0000313" key="2">
    <source>
        <dbReference type="Proteomes" id="UP000278475"/>
    </source>
</evidence>
<dbReference type="InterPro" id="IPR008928">
    <property type="entry name" value="6-hairpin_glycosidase_sf"/>
</dbReference>
<organism evidence="1 2">
    <name type="scientific">Thermoproteota archaeon</name>
    <dbReference type="NCBI Taxonomy" id="2056631"/>
    <lineage>
        <taxon>Archaea</taxon>
        <taxon>Thermoproteota</taxon>
    </lineage>
</organism>
<feature type="non-terminal residue" evidence="1">
    <location>
        <position position="618"/>
    </location>
</feature>
<proteinExistence type="predicted"/>
<gene>
    <name evidence="1" type="ORF">DRJ31_11100</name>
</gene>